<dbReference type="STRING" id="103827.A0A0N5CJZ8"/>
<evidence type="ECO:0000256" key="4">
    <source>
        <dbReference type="ARBA" id="ARBA00023052"/>
    </source>
</evidence>
<evidence type="ECO:0000313" key="6">
    <source>
        <dbReference type="EMBL" id="VDM95316.1"/>
    </source>
</evidence>
<dbReference type="PANTHER" id="PTHR11516">
    <property type="entry name" value="PYRUVATE DEHYDROGENASE E1 COMPONENT, ALPHA SUBUNIT BACTERIAL AND ORGANELLAR"/>
    <property type="match status" value="1"/>
</dbReference>
<dbReference type="GO" id="GO:0004739">
    <property type="term" value="F:pyruvate dehydrogenase (acetyl-transferring) activity"/>
    <property type="evidence" value="ECO:0007669"/>
    <property type="project" value="TreeGrafter"/>
</dbReference>
<keyword evidence="3" id="KW-0560">Oxidoreductase</keyword>
<protein>
    <submittedName>
        <fullName evidence="8">Pyruvate dehydrogenase E1 component subunit alpha</fullName>
    </submittedName>
</protein>
<organism evidence="8">
    <name type="scientific">Thelazia callipaeda</name>
    <name type="common">Oriental eyeworm</name>
    <name type="synonym">Parasitic nematode</name>
    <dbReference type="NCBI Taxonomy" id="103827"/>
    <lineage>
        <taxon>Eukaryota</taxon>
        <taxon>Metazoa</taxon>
        <taxon>Ecdysozoa</taxon>
        <taxon>Nematoda</taxon>
        <taxon>Chromadorea</taxon>
        <taxon>Rhabditida</taxon>
        <taxon>Spirurina</taxon>
        <taxon>Spiruromorpha</taxon>
        <taxon>Thelazioidea</taxon>
        <taxon>Thelaziidae</taxon>
        <taxon>Thelazia</taxon>
    </lineage>
</organism>
<proteinExistence type="predicted"/>
<reference evidence="8" key="1">
    <citation type="submission" date="2017-02" db="UniProtKB">
        <authorList>
            <consortium name="WormBaseParasite"/>
        </authorList>
    </citation>
    <scope>IDENTIFICATION</scope>
</reference>
<reference evidence="6 7" key="2">
    <citation type="submission" date="2018-11" db="EMBL/GenBank/DDBJ databases">
        <authorList>
            <consortium name="Pathogen Informatics"/>
        </authorList>
    </citation>
    <scope>NUCLEOTIDE SEQUENCE [LARGE SCALE GENOMIC DNA]</scope>
</reference>
<evidence type="ECO:0000256" key="3">
    <source>
        <dbReference type="ARBA" id="ARBA00023002"/>
    </source>
</evidence>
<accession>A0A0N5CJZ8</accession>
<dbReference type="InterPro" id="IPR029061">
    <property type="entry name" value="THDP-binding"/>
</dbReference>
<dbReference type="WBParaSite" id="TCLT_0000037301-mRNA-1">
    <property type="protein sequence ID" value="TCLT_0000037301-mRNA-1"/>
    <property type="gene ID" value="TCLT_0000037301"/>
</dbReference>
<dbReference type="PANTHER" id="PTHR11516:SF60">
    <property type="entry name" value="PYRUVATE DEHYDROGENASE E1 COMPONENT SUBUNIT ALPHA"/>
    <property type="match status" value="1"/>
</dbReference>
<dbReference type="InterPro" id="IPR050642">
    <property type="entry name" value="PDH_E1_Alpha_Subunit"/>
</dbReference>
<gene>
    <name evidence="6" type="ORF">TCLT_LOCUS374</name>
</gene>
<evidence type="ECO:0000256" key="2">
    <source>
        <dbReference type="ARBA" id="ARBA00022946"/>
    </source>
</evidence>
<keyword evidence="2" id="KW-0809">Transit peptide</keyword>
<evidence type="ECO:0000256" key="1">
    <source>
        <dbReference type="ARBA" id="ARBA00001964"/>
    </source>
</evidence>
<evidence type="ECO:0000259" key="5">
    <source>
        <dbReference type="Pfam" id="PF00676"/>
    </source>
</evidence>
<evidence type="ECO:0000313" key="8">
    <source>
        <dbReference type="WBParaSite" id="TCLT_0000037301-mRNA-1"/>
    </source>
</evidence>
<keyword evidence="7" id="KW-1185">Reference proteome</keyword>
<evidence type="ECO:0000313" key="7">
    <source>
        <dbReference type="Proteomes" id="UP000276776"/>
    </source>
</evidence>
<dbReference type="Proteomes" id="UP000276776">
    <property type="component" value="Unassembled WGS sequence"/>
</dbReference>
<dbReference type="SUPFAM" id="SSF52518">
    <property type="entry name" value="Thiamin diphosphate-binding fold (THDP-binding)"/>
    <property type="match status" value="1"/>
</dbReference>
<dbReference type="AlphaFoldDB" id="A0A0N5CJZ8"/>
<comment type="cofactor">
    <cofactor evidence="1">
        <name>thiamine diphosphate</name>
        <dbReference type="ChEBI" id="CHEBI:58937"/>
    </cofactor>
</comment>
<sequence>MFNALSSANRFPSLMRKSILLQSVRFVNEVTFETKPFKLHRLDSGPSTNVTLKKSDALVMYRQMQAIRRMEQAADLLYKERKIRGFCHLYAGQEACAVGVHAGKEPDDAIITAYRCHGFAYLAGLTVKEVISELLGRSHGCVHGKGGSMHMYGKNFYGGNGIVGAQQPIGAGIAFALKYKKKPNICFTLYGDGAANQGQLAEVENKGGIYLKRGIQFTEIVSAANMCALWKLPCVFICENNGYGLGTPAKRSSASTNYYARGDYIPGIWVDGMDVLAVREATKFARNYSSSGKGPLFVEFATYRFYGHSVADPGTSYRTREEVQEVRKSSDPIARFKNEVLSSNLITKDELKAIDKEVKNEIDEAVNFSRDDEVISNDALISDLYHNTPPVFVRGHTMDDIKLQPYVRTVDMLQKM</sequence>
<name>A0A0N5CJZ8_THECL</name>
<dbReference type="CDD" id="cd02000">
    <property type="entry name" value="TPP_E1_PDC_ADC_BCADC"/>
    <property type="match status" value="1"/>
</dbReference>
<dbReference type="Pfam" id="PF00676">
    <property type="entry name" value="E1_dh"/>
    <property type="match status" value="2"/>
</dbReference>
<keyword evidence="4" id="KW-0786">Thiamine pyrophosphate</keyword>
<feature type="domain" description="Dehydrogenase E1 component" evidence="5">
    <location>
        <begin position="62"/>
        <end position="203"/>
    </location>
</feature>
<dbReference type="Gene3D" id="3.40.50.970">
    <property type="match status" value="1"/>
</dbReference>
<dbReference type="OMA" id="GLRINGM"/>
<dbReference type="InterPro" id="IPR001017">
    <property type="entry name" value="DH_E1"/>
</dbReference>
<dbReference type="OrthoDB" id="10256198at2759"/>
<feature type="domain" description="Dehydrogenase E1 component" evidence="5">
    <location>
        <begin position="220"/>
        <end position="372"/>
    </location>
</feature>
<dbReference type="EMBL" id="UYYF01000024">
    <property type="protein sequence ID" value="VDM95316.1"/>
    <property type="molecule type" value="Genomic_DNA"/>
</dbReference>
<dbReference type="GO" id="GO:0006086">
    <property type="term" value="P:pyruvate decarboxylation to acetyl-CoA"/>
    <property type="evidence" value="ECO:0007669"/>
    <property type="project" value="TreeGrafter"/>
</dbReference>